<dbReference type="PROSITE" id="PS51903">
    <property type="entry name" value="CLP_R"/>
    <property type="match status" value="1"/>
</dbReference>
<reference evidence="3 4" key="2">
    <citation type="submission" date="2013-09" db="EMBL/GenBank/DDBJ databases">
        <title>Whole genome comparison of six Crocosphaera watsonii strains with differing phenotypes.</title>
        <authorList>
            <person name="Bench S.R."/>
            <person name="Heller P."/>
            <person name="Frank I."/>
            <person name="Arciniega M."/>
            <person name="Shilova I.N."/>
            <person name="Zehr J.P."/>
        </authorList>
    </citation>
    <scope>NUCLEOTIDE SEQUENCE [LARGE SCALE GENOMIC DNA]</scope>
    <source>
        <strain evidence="3 4">WH 0402</strain>
    </source>
</reference>
<dbReference type="InterPro" id="IPR004176">
    <property type="entry name" value="Clp_R_N"/>
</dbReference>
<name>T2JJ79_CROWT</name>
<dbReference type="PANTHER" id="PTHR47016">
    <property type="entry name" value="ATP-DEPENDENT CLP PROTEASE ATP-BINDING SUBUNIT CLPT1, CHLOROPLASTIC"/>
    <property type="match status" value="1"/>
</dbReference>
<gene>
    <name evidence="3" type="ORF">CWATWH0402_2326</name>
</gene>
<evidence type="ECO:0000313" key="4">
    <source>
        <dbReference type="Proteomes" id="UP000018130"/>
    </source>
</evidence>
<sequence>MFENFTDKAIKAIMLAQEEAQRMGQNLVGTEHLLLGLLSQGNSLSARVLQSMGLNLTSTRQTIERLRGKGAGFSPSNLPFTPTVKQTLEKSFEIASKDNSFVTPEYILMVLLSDANTVAVKVLISQGIDIQELRTTLVKKLGEEEPVPVTAGGKIRSIP</sequence>
<organism evidence="3 4">
    <name type="scientific">Crocosphaera watsonii WH 0402</name>
    <dbReference type="NCBI Taxonomy" id="1284629"/>
    <lineage>
        <taxon>Bacteria</taxon>
        <taxon>Bacillati</taxon>
        <taxon>Cyanobacteriota</taxon>
        <taxon>Cyanophyceae</taxon>
        <taxon>Oscillatoriophycideae</taxon>
        <taxon>Chroococcales</taxon>
        <taxon>Aphanothecaceae</taxon>
        <taxon>Crocosphaera</taxon>
    </lineage>
</organism>
<accession>T2JJ79</accession>
<dbReference type="Pfam" id="PF02861">
    <property type="entry name" value="Clp_N"/>
    <property type="match status" value="1"/>
</dbReference>
<feature type="domain" description="Clp R" evidence="2">
    <location>
        <begin position="2"/>
        <end position="143"/>
    </location>
</feature>
<dbReference type="EMBL" id="CAQN01000152">
    <property type="protein sequence ID" value="CCQ65315.1"/>
    <property type="molecule type" value="Genomic_DNA"/>
</dbReference>
<dbReference type="InterPro" id="IPR036628">
    <property type="entry name" value="Clp_N_dom_sf"/>
</dbReference>
<dbReference type="InterPro" id="IPR044217">
    <property type="entry name" value="CLPT1/2"/>
</dbReference>
<reference evidence="3 4" key="1">
    <citation type="submission" date="2013-01" db="EMBL/GenBank/DDBJ databases">
        <authorList>
            <person name="Bench S."/>
        </authorList>
    </citation>
    <scope>NUCLEOTIDE SEQUENCE [LARGE SCALE GENOMIC DNA]</scope>
    <source>
        <strain evidence="3 4">WH 0402</strain>
    </source>
</reference>
<keyword evidence="1" id="KW-0677">Repeat</keyword>
<evidence type="ECO:0000256" key="1">
    <source>
        <dbReference type="PROSITE-ProRule" id="PRU01251"/>
    </source>
</evidence>
<protein>
    <submittedName>
        <fullName evidence="3">ATP-dependent Clp protease ATP-binding subunit ClpA</fullName>
    </submittedName>
</protein>
<keyword evidence="3" id="KW-0067">ATP-binding</keyword>
<dbReference type="PANTHER" id="PTHR47016:SF5">
    <property type="entry name" value="CLP DOMAIN SUPERFAMILY PROTEIN"/>
    <property type="match status" value="1"/>
</dbReference>
<evidence type="ECO:0000259" key="2">
    <source>
        <dbReference type="PROSITE" id="PS51903"/>
    </source>
</evidence>
<evidence type="ECO:0000313" key="3">
    <source>
        <dbReference type="EMBL" id="CCQ65315.1"/>
    </source>
</evidence>
<dbReference type="Gene3D" id="1.10.1780.10">
    <property type="entry name" value="Clp, N-terminal domain"/>
    <property type="match status" value="1"/>
</dbReference>
<dbReference type="GO" id="GO:0006508">
    <property type="term" value="P:proteolysis"/>
    <property type="evidence" value="ECO:0007669"/>
    <property type="project" value="UniProtKB-KW"/>
</dbReference>
<dbReference type="Proteomes" id="UP000018130">
    <property type="component" value="Unassembled WGS sequence"/>
</dbReference>
<dbReference type="GO" id="GO:0005524">
    <property type="term" value="F:ATP binding"/>
    <property type="evidence" value="ECO:0007669"/>
    <property type="project" value="UniProtKB-KW"/>
</dbReference>
<dbReference type="SUPFAM" id="SSF81923">
    <property type="entry name" value="Double Clp-N motif"/>
    <property type="match status" value="1"/>
</dbReference>
<keyword evidence="3" id="KW-0645">Protease</keyword>
<comment type="caution">
    <text evidence="3">The sequence shown here is derived from an EMBL/GenBank/DDBJ whole genome shotgun (WGS) entry which is preliminary data.</text>
</comment>
<proteinExistence type="predicted"/>
<dbReference type="AlphaFoldDB" id="T2JJ79"/>
<keyword evidence="3" id="KW-0378">Hydrolase</keyword>
<keyword evidence="3" id="KW-0547">Nucleotide-binding</keyword>
<dbReference type="GO" id="GO:0008233">
    <property type="term" value="F:peptidase activity"/>
    <property type="evidence" value="ECO:0007669"/>
    <property type="project" value="UniProtKB-KW"/>
</dbReference>